<dbReference type="Proteomes" id="UP000094444">
    <property type="component" value="Unassembled WGS sequence"/>
</dbReference>
<evidence type="ECO:0000256" key="4">
    <source>
        <dbReference type="ARBA" id="ARBA00023136"/>
    </source>
</evidence>
<dbReference type="InParanoid" id="A0A2P5HN16"/>
<evidence type="ECO:0000313" key="7">
    <source>
        <dbReference type="EMBL" id="POS71652.1"/>
    </source>
</evidence>
<dbReference type="OrthoDB" id="100006at2759"/>
<comment type="caution">
    <text evidence="7">The sequence shown here is derived from an EMBL/GenBank/DDBJ whole genome shotgun (WGS) entry which is preliminary data.</text>
</comment>
<feature type="region of interest" description="Disordered" evidence="5">
    <location>
        <begin position="1"/>
        <end position="20"/>
    </location>
</feature>
<feature type="compositionally biased region" description="Polar residues" evidence="5">
    <location>
        <begin position="76"/>
        <end position="86"/>
    </location>
</feature>
<dbReference type="SUPFAM" id="SSF81321">
    <property type="entry name" value="Family A G protein-coupled receptor-like"/>
    <property type="match status" value="1"/>
</dbReference>
<proteinExistence type="predicted"/>
<name>A0A2P5HN16_DIAHE</name>
<feature type="transmembrane region" description="Helical" evidence="6">
    <location>
        <begin position="200"/>
        <end position="218"/>
    </location>
</feature>
<comment type="subcellular location">
    <subcellularLocation>
        <location evidence="1">Membrane</location>
        <topology evidence="1">Multi-pass membrane protein</topology>
    </subcellularLocation>
</comment>
<feature type="region of interest" description="Disordered" evidence="5">
    <location>
        <begin position="71"/>
        <end position="112"/>
    </location>
</feature>
<evidence type="ECO:0000313" key="8">
    <source>
        <dbReference type="Proteomes" id="UP000094444"/>
    </source>
</evidence>
<feature type="transmembrane region" description="Helical" evidence="6">
    <location>
        <begin position="282"/>
        <end position="301"/>
    </location>
</feature>
<sequence length="547" mass="59581">MSPAWGDYGPTQPPGTEDLDPLGDNLRAGLAVIGALAVLSLILCTSLFSFITYRVIQARLTAPHRAPYTGSRLFSRRSTPLTPRTQPEQHRLYRQSSSTTLTGGDPPPRSRIPDAAAAAAAAAATTDEDEEEAVVGTVPNIRRRYQGYNPLLVLIYMLLIADIIQSASFIPNLVWVEHNAITVRSGSCWAQGWLRSQGDIASAIFAAAVSINTYLLVVHHYTMPSKALRLIVASVWSFSFIIVAVGVWASNNGRDHGGYFVRVDTWCWISQEYAGYRIWTHFSWVLAMMGIIILGLVCTAVEVRVPRPANNNYGRPRPGLVHQLSKVHLSLRNPRRSGHHPAFLIYPLVYFVCCAPMAIGPMILASGVTVKQGYFLWAGAMLASNGWLDVVLWSCTMIFLAPSDIKEAGLSNFKFLRTPSVEYGNMVWVEAGGRRDGGGGGGGRHLGGAGDCLQPLAKMLRREGSKKDRRRGVGWESLGTVGSSDGKLNGITTKTTTMVVVESNSGGEGIKRAPAPPVGDDEITPRPSFVYAREDILAVPRRVAHRF</sequence>
<dbReference type="GO" id="GO:0004930">
    <property type="term" value="F:G protein-coupled receptor activity"/>
    <property type="evidence" value="ECO:0007669"/>
    <property type="project" value="TreeGrafter"/>
</dbReference>
<evidence type="ECO:0000256" key="5">
    <source>
        <dbReference type="SAM" id="MobiDB-lite"/>
    </source>
</evidence>
<evidence type="ECO:0000256" key="3">
    <source>
        <dbReference type="ARBA" id="ARBA00022989"/>
    </source>
</evidence>
<organism evidence="7 8">
    <name type="scientific">Diaporthe helianthi</name>
    <dbReference type="NCBI Taxonomy" id="158607"/>
    <lineage>
        <taxon>Eukaryota</taxon>
        <taxon>Fungi</taxon>
        <taxon>Dikarya</taxon>
        <taxon>Ascomycota</taxon>
        <taxon>Pezizomycotina</taxon>
        <taxon>Sordariomycetes</taxon>
        <taxon>Sordariomycetidae</taxon>
        <taxon>Diaporthales</taxon>
        <taxon>Diaporthaceae</taxon>
        <taxon>Diaporthe</taxon>
    </lineage>
</organism>
<evidence type="ECO:0000256" key="6">
    <source>
        <dbReference type="SAM" id="Phobius"/>
    </source>
</evidence>
<evidence type="ECO:0000256" key="1">
    <source>
        <dbReference type="ARBA" id="ARBA00004141"/>
    </source>
</evidence>
<protein>
    <submittedName>
        <fullName evidence="7">Integral membrane protein</fullName>
    </submittedName>
</protein>
<keyword evidence="2 6" id="KW-0812">Transmembrane</keyword>
<keyword evidence="3 6" id="KW-1133">Transmembrane helix</keyword>
<dbReference type="Pfam" id="PF05462">
    <property type="entry name" value="Dicty_CAR"/>
    <property type="match status" value="1"/>
</dbReference>
<evidence type="ECO:0000256" key="2">
    <source>
        <dbReference type="ARBA" id="ARBA00022692"/>
    </source>
</evidence>
<keyword evidence="8" id="KW-1185">Reference proteome</keyword>
<feature type="transmembrane region" description="Helical" evidence="6">
    <location>
        <begin position="230"/>
        <end position="249"/>
    </location>
</feature>
<gene>
    <name evidence="7" type="ORF">DHEL01_v209954</name>
</gene>
<feature type="transmembrane region" description="Helical" evidence="6">
    <location>
        <begin position="374"/>
        <end position="401"/>
    </location>
</feature>
<feature type="transmembrane region" description="Helical" evidence="6">
    <location>
        <begin position="151"/>
        <end position="170"/>
    </location>
</feature>
<feature type="transmembrane region" description="Helical" evidence="6">
    <location>
        <begin position="343"/>
        <end position="368"/>
    </location>
</feature>
<feature type="transmembrane region" description="Helical" evidence="6">
    <location>
        <begin position="28"/>
        <end position="51"/>
    </location>
</feature>
<reference evidence="7" key="1">
    <citation type="submission" date="2017-09" db="EMBL/GenBank/DDBJ databases">
        <title>Polyketide synthases of a Diaporthe helianthi virulent isolate.</title>
        <authorList>
            <person name="Baroncelli R."/>
        </authorList>
    </citation>
    <scope>NUCLEOTIDE SEQUENCE [LARGE SCALE GENOMIC DNA]</scope>
    <source>
        <strain evidence="7">7/96</strain>
    </source>
</reference>
<dbReference type="Gene3D" id="1.20.1070.10">
    <property type="entry name" value="Rhodopsin 7-helix transmembrane proteins"/>
    <property type="match status" value="1"/>
</dbReference>
<dbReference type="GO" id="GO:0007189">
    <property type="term" value="P:adenylate cyclase-activating G protein-coupled receptor signaling pathway"/>
    <property type="evidence" value="ECO:0007669"/>
    <property type="project" value="TreeGrafter"/>
</dbReference>
<dbReference type="GO" id="GO:0005886">
    <property type="term" value="C:plasma membrane"/>
    <property type="evidence" value="ECO:0007669"/>
    <property type="project" value="TreeGrafter"/>
</dbReference>
<dbReference type="PANTHER" id="PTHR23112">
    <property type="entry name" value="G PROTEIN-COUPLED RECEPTOR 157-RELATED"/>
    <property type="match status" value="1"/>
</dbReference>
<keyword evidence="4 6" id="KW-0472">Membrane</keyword>
<dbReference type="PANTHER" id="PTHR23112:SF37">
    <property type="entry name" value="G PROTEIN-COUPLED RECEPTOR GPR1"/>
    <property type="match status" value="1"/>
</dbReference>
<dbReference type="STRING" id="158607.A0A2P5HN16"/>
<dbReference type="EMBL" id="MAVT02001208">
    <property type="protein sequence ID" value="POS71652.1"/>
    <property type="molecule type" value="Genomic_DNA"/>
</dbReference>
<dbReference type="AlphaFoldDB" id="A0A2P5HN16"/>
<accession>A0A2P5HN16</accession>
<dbReference type="CDD" id="cd00637">
    <property type="entry name" value="7tm_classA_rhodopsin-like"/>
    <property type="match status" value="1"/>
</dbReference>